<feature type="transmembrane region" description="Helical" evidence="6">
    <location>
        <begin position="244"/>
        <end position="267"/>
    </location>
</feature>
<reference evidence="9" key="1">
    <citation type="journal article" date="2017" name="bioRxiv">
        <title>Conservation of a gene cluster reveals novel cercosporin biosynthetic mechanisms and extends production to the genus Colletotrichum.</title>
        <authorList>
            <person name="de Jonge R."/>
            <person name="Ebert M.K."/>
            <person name="Huitt-Roehl C.R."/>
            <person name="Pal P."/>
            <person name="Suttle J.C."/>
            <person name="Spanner R.E."/>
            <person name="Neubauer J.D."/>
            <person name="Jurick W.M.II."/>
            <person name="Stott K.A."/>
            <person name="Secor G.A."/>
            <person name="Thomma B.P.H.J."/>
            <person name="Van de Peer Y."/>
            <person name="Townsend C.A."/>
            <person name="Bolton M.D."/>
        </authorList>
    </citation>
    <scope>NUCLEOTIDE SEQUENCE [LARGE SCALE GENOMIC DNA]</scope>
    <source>
        <strain evidence="9">CBS538.71</strain>
    </source>
</reference>
<feature type="transmembrane region" description="Helical" evidence="6">
    <location>
        <begin position="190"/>
        <end position="209"/>
    </location>
</feature>
<dbReference type="PANTHER" id="PTHR23502:SF23">
    <property type="entry name" value="FLUCONAZOLE RESISTANCE PROTEIN 1"/>
    <property type="match status" value="1"/>
</dbReference>
<feature type="domain" description="Major facilitator superfamily (MFS) profile" evidence="7">
    <location>
        <begin position="146"/>
        <end position="589"/>
    </location>
</feature>
<feature type="transmembrane region" description="Helical" evidence="6">
    <location>
        <begin position="279"/>
        <end position="301"/>
    </location>
</feature>
<dbReference type="CDD" id="cd17323">
    <property type="entry name" value="MFS_Tpo1_MDR_like"/>
    <property type="match status" value="1"/>
</dbReference>
<gene>
    <name evidence="8" type="ORF">CBER1_09138</name>
</gene>
<feature type="transmembrane region" description="Helical" evidence="6">
    <location>
        <begin position="313"/>
        <end position="337"/>
    </location>
</feature>
<feature type="transmembrane region" description="Helical" evidence="6">
    <location>
        <begin position="425"/>
        <end position="448"/>
    </location>
</feature>
<dbReference type="PROSITE" id="PS50850">
    <property type="entry name" value="MFS"/>
    <property type="match status" value="1"/>
</dbReference>
<feature type="region of interest" description="Disordered" evidence="5">
    <location>
        <begin position="45"/>
        <end position="99"/>
    </location>
</feature>
<organism evidence="8 9">
    <name type="scientific">Cercospora berteroae</name>
    <dbReference type="NCBI Taxonomy" id="357750"/>
    <lineage>
        <taxon>Eukaryota</taxon>
        <taxon>Fungi</taxon>
        <taxon>Dikarya</taxon>
        <taxon>Ascomycota</taxon>
        <taxon>Pezizomycotina</taxon>
        <taxon>Dothideomycetes</taxon>
        <taxon>Dothideomycetidae</taxon>
        <taxon>Mycosphaerellales</taxon>
        <taxon>Mycosphaerellaceae</taxon>
        <taxon>Cercospora</taxon>
    </lineage>
</organism>
<dbReference type="OrthoDB" id="3357846at2759"/>
<evidence type="ECO:0000256" key="4">
    <source>
        <dbReference type="ARBA" id="ARBA00023136"/>
    </source>
</evidence>
<dbReference type="GO" id="GO:0015244">
    <property type="term" value="F:fluconazole transmembrane transporter activity"/>
    <property type="evidence" value="ECO:0007669"/>
    <property type="project" value="TreeGrafter"/>
</dbReference>
<evidence type="ECO:0000259" key="7">
    <source>
        <dbReference type="PROSITE" id="PS50850"/>
    </source>
</evidence>
<feature type="transmembrane region" description="Helical" evidence="6">
    <location>
        <begin position="533"/>
        <end position="552"/>
    </location>
</feature>
<dbReference type="InterPro" id="IPR020846">
    <property type="entry name" value="MFS_dom"/>
</dbReference>
<protein>
    <recommendedName>
        <fullName evidence="7">Major facilitator superfamily (MFS) profile domain-containing protein</fullName>
    </recommendedName>
</protein>
<dbReference type="GO" id="GO:0005886">
    <property type="term" value="C:plasma membrane"/>
    <property type="evidence" value="ECO:0007669"/>
    <property type="project" value="TreeGrafter"/>
</dbReference>
<evidence type="ECO:0000313" key="8">
    <source>
        <dbReference type="EMBL" id="PPJ51788.1"/>
    </source>
</evidence>
<accession>A0A2S6BWD4</accession>
<evidence type="ECO:0000256" key="2">
    <source>
        <dbReference type="ARBA" id="ARBA00022692"/>
    </source>
</evidence>
<dbReference type="GO" id="GO:1990961">
    <property type="term" value="P:xenobiotic detoxification by transmembrane export across the plasma membrane"/>
    <property type="evidence" value="ECO:0007669"/>
    <property type="project" value="TreeGrafter"/>
</dbReference>
<feature type="transmembrane region" description="Helical" evidence="6">
    <location>
        <begin position="221"/>
        <end position="238"/>
    </location>
</feature>
<dbReference type="InterPro" id="IPR036259">
    <property type="entry name" value="MFS_trans_sf"/>
</dbReference>
<dbReference type="SUPFAM" id="SSF103473">
    <property type="entry name" value="MFS general substrate transporter"/>
    <property type="match status" value="1"/>
</dbReference>
<keyword evidence="9" id="KW-1185">Reference proteome</keyword>
<dbReference type="EMBL" id="PNEN01001739">
    <property type="protein sequence ID" value="PPJ51788.1"/>
    <property type="molecule type" value="Genomic_DNA"/>
</dbReference>
<dbReference type="Gene3D" id="1.20.1250.20">
    <property type="entry name" value="MFS general substrate transporter like domains"/>
    <property type="match status" value="1"/>
</dbReference>
<sequence>MYDTIRDTSFGQFARFISNGRLFPAPEERQSFVLPAKYALISSLTPVHPGDNVDKRHSEIPSEPDDRRKSDIPSGFHEKRRSDVPSESPSEQLNGVRWDGDQQEEFTAVDIEKNSQPLAARPSNDNTTVVTWYSDTDPANPHNWSNAKKAWVGAVILLYTLAVYIGASLYTSSIPAMKEKWNLSRVGASVGMALYVVGYGLGPMILSPLSEIPSIGRNPPYIIGMAIFVVLCVPTAMVDHYAGMLVLRLLTGAFGSPALASGGASYGDFCGPIAMPYAIALWVAGASCGPALGPVIGNFAVVGEDWRWPFWELLWISGPVFLLMFFTLPETSADWILRERAKRLRKLTGRSDLKAECEIRQRKKSSKAVLYDALIKPWEINAKDPAVLFTTMYSGLIYGIYYSYFESFPMVFGEVYNFRFGIMGVSFLSIAVGIIVGVMAWVGYFYLYADKNFAKIMAAGAMPPPEARLVPGLIFTWFIPAGLFLYAWTAREPIHWIVPLIGVVITITGVFIISQCMLVYLPFTYPKYASSLFAANGFLRAMLAAAAILFSTPMFDNLGVDKGVTLLAGLCCGCSAGVYILYFFGAKLRAKSKFAES</sequence>
<evidence type="ECO:0000256" key="1">
    <source>
        <dbReference type="ARBA" id="ARBA00004141"/>
    </source>
</evidence>
<feature type="transmembrane region" description="Helical" evidence="6">
    <location>
        <begin position="494"/>
        <end position="521"/>
    </location>
</feature>
<dbReference type="PANTHER" id="PTHR23502">
    <property type="entry name" value="MAJOR FACILITATOR SUPERFAMILY"/>
    <property type="match status" value="1"/>
</dbReference>
<keyword evidence="4 6" id="KW-0472">Membrane</keyword>
<keyword evidence="3 6" id="KW-1133">Transmembrane helix</keyword>
<comment type="caution">
    <text evidence="8">The sequence shown here is derived from an EMBL/GenBank/DDBJ whole genome shotgun (WGS) entry which is preliminary data.</text>
</comment>
<dbReference type="STRING" id="357750.A0A2S6BWD4"/>
<feature type="transmembrane region" description="Helical" evidence="6">
    <location>
        <begin position="564"/>
        <end position="584"/>
    </location>
</feature>
<feature type="compositionally biased region" description="Basic and acidic residues" evidence="5">
    <location>
        <begin position="51"/>
        <end position="84"/>
    </location>
</feature>
<feature type="transmembrane region" description="Helical" evidence="6">
    <location>
        <begin position="469"/>
        <end position="488"/>
    </location>
</feature>
<evidence type="ECO:0000313" key="9">
    <source>
        <dbReference type="Proteomes" id="UP000237631"/>
    </source>
</evidence>
<name>A0A2S6BWD4_9PEZI</name>
<feature type="transmembrane region" description="Helical" evidence="6">
    <location>
        <begin position="150"/>
        <end position="170"/>
    </location>
</feature>
<dbReference type="Proteomes" id="UP000237631">
    <property type="component" value="Unassembled WGS sequence"/>
</dbReference>
<evidence type="ECO:0000256" key="6">
    <source>
        <dbReference type="SAM" id="Phobius"/>
    </source>
</evidence>
<comment type="subcellular location">
    <subcellularLocation>
        <location evidence="1">Membrane</location>
        <topology evidence="1">Multi-pass membrane protein</topology>
    </subcellularLocation>
</comment>
<proteinExistence type="predicted"/>
<evidence type="ECO:0000256" key="5">
    <source>
        <dbReference type="SAM" id="MobiDB-lite"/>
    </source>
</evidence>
<dbReference type="AlphaFoldDB" id="A0A2S6BWD4"/>
<evidence type="ECO:0000256" key="3">
    <source>
        <dbReference type="ARBA" id="ARBA00022989"/>
    </source>
</evidence>
<dbReference type="InterPro" id="IPR011701">
    <property type="entry name" value="MFS"/>
</dbReference>
<feature type="transmembrane region" description="Helical" evidence="6">
    <location>
        <begin position="386"/>
        <end position="405"/>
    </location>
</feature>
<keyword evidence="2 6" id="KW-0812">Transmembrane</keyword>
<dbReference type="Pfam" id="PF07690">
    <property type="entry name" value="MFS_1"/>
    <property type="match status" value="1"/>
</dbReference>